<dbReference type="AlphaFoldDB" id="A0A933S036"/>
<protein>
    <submittedName>
        <fullName evidence="6">YnfA family protein</fullName>
    </submittedName>
</protein>
<evidence type="ECO:0000256" key="3">
    <source>
        <dbReference type="ARBA" id="ARBA00022989"/>
    </source>
</evidence>
<evidence type="ECO:0000256" key="4">
    <source>
        <dbReference type="ARBA" id="ARBA00023136"/>
    </source>
</evidence>
<organism evidence="6 7">
    <name type="scientific">Rhodopseudomonas palustris</name>
    <dbReference type="NCBI Taxonomy" id="1076"/>
    <lineage>
        <taxon>Bacteria</taxon>
        <taxon>Pseudomonadati</taxon>
        <taxon>Pseudomonadota</taxon>
        <taxon>Alphaproteobacteria</taxon>
        <taxon>Hyphomicrobiales</taxon>
        <taxon>Nitrobacteraceae</taxon>
        <taxon>Rhodopseudomonas</taxon>
    </lineage>
</organism>
<accession>A0A933S036</accession>
<feature type="transmembrane region" description="Helical" evidence="5">
    <location>
        <begin position="31"/>
        <end position="48"/>
    </location>
</feature>
<dbReference type="EMBL" id="JACRJB010000039">
    <property type="protein sequence ID" value="MBI5130559.1"/>
    <property type="molecule type" value="Genomic_DNA"/>
</dbReference>
<gene>
    <name evidence="6" type="ORF">HZA66_14045</name>
</gene>
<dbReference type="GO" id="GO:0005886">
    <property type="term" value="C:plasma membrane"/>
    <property type="evidence" value="ECO:0007669"/>
    <property type="project" value="UniProtKB-SubCell"/>
</dbReference>
<dbReference type="Pfam" id="PF02694">
    <property type="entry name" value="UPF0060"/>
    <property type="match status" value="1"/>
</dbReference>
<comment type="subcellular location">
    <subcellularLocation>
        <location evidence="5">Cell membrane</location>
        <topology evidence="5">Multi-pass membrane protein</topology>
    </subcellularLocation>
</comment>
<reference evidence="6" key="1">
    <citation type="submission" date="2020-07" db="EMBL/GenBank/DDBJ databases">
        <title>Huge and variable diversity of episymbiotic CPR bacteria and DPANN archaea in groundwater ecosystems.</title>
        <authorList>
            <person name="He C.Y."/>
            <person name="Keren R."/>
            <person name="Whittaker M."/>
            <person name="Farag I.F."/>
            <person name="Doudna J."/>
            <person name="Cate J.H.D."/>
            <person name="Banfield J.F."/>
        </authorList>
    </citation>
    <scope>NUCLEOTIDE SEQUENCE</scope>
    <source>
        <strain evidence="6">NC_groundwater_1818_Pr3_B-0.1um_66_35</strain>
    </source>
</reference>
<evidence type="ECO:0000256" key="2">
    <source>
        <dbReference type="ARBA" id="ARBA00022692"/>
    </source>
</evidence>
<keyword evidence="1 5" id="KW-1003">Cell membrane</keyword>
<sequence>MKTALVYVCAAIAEIAGCFAFWGWLRLGKPIWWLAPGLLSLVAFAYLLTLVESEAAGRAYAAYGGIYIVASLTWLWGVENVRPDRWDVTGACVCLLGAAIILLGPRG</sequence>
<dbReference type="NCBIfam" id="NF002586">
    <property type="entry name" value="PRK02237.1"/>
    <property type="match status" value="1"/>
</dbReference>
<feature type="transmembrane region" description="Helical" evidence="5">
    <location>
        <begin position="88"/>
        <end position="105"/>
    </location>
</feature>
<keyword evidence="4 5" id="KW-0472">Membrane</keyword>
<name>A0A933S036_RHOPL</name>
<feature type="transmembrane region" description="Helical" evidence="5">
    <location>
        <begin position="5"/>
        <end position="25"/>
    </location>
</feature>
<proteinExistence type="inferred from homology"/>
<feature type="transmembrane region" description="Helical" evidence="5">
    <location>
        <begin position="60"/>
        <end position="76"/>
    </location>
</feature>
<dbReference type="PANTHER" id="PTHR36116">
    <property type="entry name" value="UPF0060 MEMBRANE PROTEIN YNFA"/>
    <property type="match status" value="1"/>
</dbReference>
<keyword evidence="2 5" id="KW-0812">Transmembrane</keyword>
<keyword evidence="3 5" id="KW-1133">Transmembrane helix</keyword>
<evidence type="ECO:0000256" key="5">
    <source>
        <dbReference type="HAMAP-Rule" id="MF_00010"/>
    </source>
</evidence>
<evidence type="ECO:0000313" key="7">
    <source>
        <dbReference type="Proteomes" id="UP000782519"/>
    </source>
</evidence>
<comment type="caution">
    <text evidence="6">The sequence shown here is derived from an EMBL/GenBank/DDBJ whole genome shotgun (WGS) entry which is preliminary data.</text>
</comment>
<dbReference type="PANTHER" id="PTHR36116:SF1">
    <property type="entry name" value="UPF0060 MEMBRANE PROTEIN YNFA"/>
    <property type="match status" value="1"/>
</dbReference>
<evidence type="ECO:0000313" key="6">
    <source>
        <dbReference type="EMBL" id="MBI5130559.1"/>
    </source>
</evidence>
<dbReference type="SUPFAM" id="SSF103481">
    <property type="entry name" value="Multidrug resistance efflux transporter EmrE"/>
    <property type="match status" value="1"/>
</dbReference>
<dbReference type="InterPro" id="IPR003844">
    <property type="entry name" value="UPF0060"/>
</dbReference>
<dbReference type="InterPro" id="IPR037185">
    <property type="entry name" value="EmrE-like"/>
</dbReference>
<evidence type="ECO:0000256" key="1">
    <source>
        <dbReference type="ARBA" id="ARBA00022475"/>
    </source>
</evidence>
<dbReference type="Proteomes" id="UP000782519">
    <property type="component" value="Unassembled WGS sequence"/>
</dbReference>
<dbReference type="HAMAP" id="MF_00010">
    <property type="entry name" value="UPF0060"/>
    <property type="match status" value="1"/>
</dbReference>
<comment type="similarity">
    <text evidence="5">Belongs to the UPF0060 family.</text>
</comment>